<dbReference type="GO" id="GO:0008444">
    <property type="term" value="F:CDP-diacylglycerol-glycerol-3-phosphate 3-phosphatidyltransferase activity"/>
    <property type="evidence" value="ECO:0007669"/>
    <property type="project" value="InterPro"/>
</dbReference>
<feature type="domain" description="PLD phosphodiesterase" evidence="8">
    <location>
        <begin position="131"/>
        <end position="157"/>
    </location>
</feature>
<dbReference type="Proteomes" id="UP000000639">
    <property type="component" value="Chromosome"/>
</dbReference>
<dbReference type="InterPro" id="IPR016270">
    <property type="entry name" value="PGS1"/>
</dbReference>
<dbReference type="SUPFAM" id="SSF56024">
    <property type="entry name" value="Phospholipase D/nuclease"/>
    <property type="match status" value="2"/>
</dbReference>
<dbReference type="OrthoDB" id="8543662at2"/>
<comment type="similarity">
    <text evidence="1">Belongs to the CDP-alcohol phosphatidyltransferase class-II family.</text>
</comment>
<evidence type="ECO:0000256" key="3">
    <source>
        <dbReference type="ARBA" id="ARBA00022679"/>
    </source>
</evidence>
<dbReference type="GO" id="GO:0032049">
    <property type="term" value="P:cardiolipin biosynthetic process"/>
    <property type="evidence" value="ECO:0007669"/>
    <property type="project" value="InterPro"/>
</dbReference>
<evidence type="ECO:0000256" key="6">
    <source>
        <dbReference type="ARBA" id="ARBA00023209"/>
    </source>
</evidence>
<feature type="domain" description="PLD phosphodiesterase" evidence="8">
    <location>
        <begin position="351"/>
        <end position="378"/>
    </location>
</feature>
<evidence type="ECO:0000256" key="4">
    <source>
        <dbReference type="ARBA" id="ARBA00022737"/>
    </source>
</evidence>
<dbReference type="EMBL" id="CP000510">
    <property type="protein sequence ID" value="ABM03743.1"/>
    <property type="molecule type" value="Genomic_DNA"/>
</dbReference>
<evidence type="ECO:0000256" key="1">
    <source>
        <dbReference type="ARBA" id="ARBA00010682"/>
    </source>
</evidence>
<dbReference type="PIRSF" id="PIRSF000850">
    <property type="entry name" value="Phospholipase_D_PSS"/>
    <property type="match status" value="1"/>
</dbReference>
<organism evidence="9 10">
    <name type="scientific">Psychromonas ingrahamii (strain DSM 17664 / CCUG 51855 / 37)</name>
    <dbReference type="NCBI Taxonomy" id="357804"/>
    <lineage>
        <taxon>Bacteria</taxon>
        <taxon>Pseudomonadati</taxon>
        <taxon>Pseudomonadota</taxon>
        <taxon>Gammaproteobacteria</taxon>
        <taxon>Alteromonadales</taxon>
        <taxon>Psychromonadaceae</taxon>
        <taxon>Psychromonas</taxon>
    </lineage>
</organism>
<dbReference type="PANTHER" id="PTHR12586:SF1">
    <property type="entry name" value="CDP-DIACYLGLYCEROL--GLYCEROL-3-PHOSPHATE 3-PHOSPHATIDYLTRANSFERASE, MITOCHONDRIAL"/>
    <property type="match status" value="1"/>
</dbReference>
<keyword evidence="10" id="KW-1185">Reference proteome</keyword>
<dbReference type="PANTHER" id="PTHR12586">
    <property type="entry name" value="CDP-DIACYLGLYCEROL--SERINE O-PHOSPHATIDYLTRANSFERASE"/>
    <property type="match status" value="1"/>
</dbReference>
<dbReference type="HOGENOM" id="CLU_051350_1_0_6"/>
<name>A1SW78_PSYIN</name>
<protein>
    <submittedName>
        <fullName evidence="9">CDP-diacylglycerol--serine O-phosphatidyltransferase</fullName>
    </submittedName>
</protein>
<dbReference type="CDD" id="cd09136">
    <property type="entry name" value="PLDc_PSS_G_neg_2"/>
    <property type="match status" value="1"/>
</dbReference>
<keyword evidence="3 9" id="KW-0808">Transferase</keyword>
<dbReference type="GO" id="GO:0005829">
    <property type="term" value="C:cytosol"/>
    <property type="evidence" value="ECO:0007669"/>
    <property type="project" value="TreeGrafter"/>
</dbReference>
<dbReference type="Gene3D" id="3.30.870.10">
    <property type="entry name" value="Endonuclease Chain A"/>
    <property type="match status" value="2"/>
</dbReference>
<evidence type="ECO:0000256" key="7">
    <source>
        <dbReference type="ARBA" id="ARBA00023264"/>
    </source>
</evidence>
<dbReference type="KEGG" id="pin:Ping_1975"/>
<dbReference type="InterPro" id="IPR025202">
    <property type="entry name" value="PLD-like_dom"/>
</dbReference>
<keyword evidence="2" id="KW-0444">Lipid biosynthesis</keyword>
<keyword evidence="5" id="KW-0443">Lipid metabolism</keyword>
<keyword evidence="7" id="KW-1208">Phospholipid metabolism</keyword>
<dbReference type="STRING" id="357804.Ping_1975"/>
<evidence type="ECO:0000313" key="10">
    <source>
        <dbReference type="Proteomes" id="UP000000639"/>
    </source>
</evidence>
<dbReference type="eggNOG" id="COG1502">
    <property type="taxonomic scope" value="Bacteria"/>
</dbReference>
<dbReference type="NCBIfam" id="NF006946">
    <property type="entry name" value="PRK09428.1"/>
    <property type="match status" value="1"/>
</dbReference>
<dbReference type="GO" id="GO:0003882">
    <property type="term" value="F:CDP-diacylglycerol-serine O-phosphatidyltransferase activity"/>
    <property type="evidence" value="ECO:0007669"/>
    <property type="project" value="TreeGrafter"/>
</dbReference>
<gene>
    <name evidence="9" type="ordered locus">Ping_1975</name>
</gene>
<dbReference type="RefSeq" id="WP_011770303.1">
    <property type="nucleotide sequence ID" value="NC_008709.1"/>
</dbReference>
<keyword evidence="6" id="KW-0594">Phospholipid biosynthesis</keyword>
<dbReference type="Pfam" id="PF13091">
    <property type="entry name" value="PLDc_2"/>
    <property type="match status" value="2"/>
</dbReference>
<evidence type="ECO:0000256" key="2">
    <source>
        <dbReference type="ARBA" id="ARBA00022516"/>
    </source>
</evidence>
<dbReference type="SMART" id="SM00155">
    <property type="entry name" value="PLDc"/>
    <property type="match status" value="2"/>
</dbReference>
<proteinExistence type="inferred from homology"/>
<accession>A1SW78</accession>
<dbReference type="AlphaFoldDB" id="A1SW78"/>
<dbReference type="InterPro" id="IPR001736">
    <property type="entry name" value="PLipase_D/transphosphatidylase"/>
</dbReference>
<evidence type="ECO:0000259" key="8">
    <source>
        <dbReference type="SMART" id="SM00155"/>
    </source>
</evidence>
<dbReference type="CDD" id="cd09134">
    <property type="entry name" value="PLDc_PSS_G_neg_1"/>
    <property type="match status" value="1"/>
</dbReference>
<reference evidence="9 10" key="1">
    <citation type="submission" date="2007-01" db="EMBL/GenBank/DDBJ databases">
        <title>Complete sequence of Psychromonas ingrahamii 37.</title>
        <authorList>
            <consortium name="US DOE Joint Genome Institute"/>
            <person name="Copeland A."/>
            <person name="Lucas S."/>
            <person name="Lapidus A."/>
            <person name="Barry K."/>
            <person name="Detter J.C."/>
            <person name="Glavina del Rio T."/>
            <person name="Hammon N."/>
            <person name="Israni S."/>
            <person name="Dalin E."/>
            <person name="Tice H."/>
            <person name="Pitluck S."/>
            <person name="Thompson L.S."/>
            <person name="Brettin T."/>
            <person name="Bruce D."/>
            <person name="Han C."/>
            <person name="Tapia R."/>
            <person name="Schmutz J."/>
            <person name="Larimer F."/>
            <person name="Land M."/>
            <person name="Hauser L."/>
            <person name="Kyrpides N."/>
            <person name="Ivanova N."/>
            <person name="Staley J."/>
            <person name="Richardson P."/>
        </authorList>
    </citation>
    <scope>NUCLEOTIDE SEQUENCE [LARGE SCALE GENOMIC DNA]</scope>
    <source>
        <strain evidence="9 10">37</strain>
    </source>
</reference>
<evidence type="ECO:0000256" key="5">
    <source>
        <dbReference type="ARBA" id="ARBA00023098"/>
    </source>
</evidence>
<evidence type="ECO:0000313" key="9">
    <source>
        <dbReference type="EMBL" id="ABM03743.1"/>
    </source>
</evidence>
<keyword evidence="4" id="KW-0677">Repeat</keyword>
<sequence length="450" mass="51371">MSSRVIQSLLFLNNLKKIPLAVEDIDCLFTTKSFKSELLKQISAAKKRIYLAALYLEDDQAGEEVLSALYQAKKNNPSLDIVVCVDFHRAQRGLIGVDKSASTNATWYQQVAKIEGLGVKIIGIPVKRKELFGVQHLKGFIFDDQVLYSGASLNNIYLHQQDKYRLDRYWLIKNQELADSLVRFLQDQFLNTNAVASLNTESIADFQSLKLAHKTLIHDLRTASYQYQGQVSQDQLTVTPLFGLGARKNQLNKTIRQIFQSTEQELILFTPYFNLPSAIVRDINALLTRGVQLTIIVGDKTANDFYIPADKPFKTIGTLPYLYESNIKKFATKNQPSIDKGLLKIHLWKDKSNSFHLKGLYSDNRFAMLTGHNLNPRAWRLDLENALLIDDPKQEIKGLLDKELSGILANTRKIKHFNEIEDIANYPENVKKILIRMRRFKADRLVKGLL</sequence>